<feature type="transmembrane region" description="Helical" evidence="8">
    <location>
        <begin position="603"/>
        <end position="623"/>
    </location>
</feature>
<dbReference type="InterPro" id="IPR019585">
    <property type="entry name" value="Rpn7/CSN1"/>
</dbReference>
<evidence type="ECO:0000256" key="4">
    <source>
        <dbReference type="ARBA" id="ARBA00022490"/>
    </source>
</evidence>
<comment type="subcellular location">
    <subcellularLocation>
        <location evidence="2">Cytoplasm</location>
    </subcellularLocation>
    <subcellularLocation>
        <location evidence="1">Nucleus</location>
    </subcellularLocation>
</comment>
<dbReference type="InterPro" id="IPR000717">
    <property type="entry name" value="PCI_dom"/>
</dbReference>
<keyword evidence="8" id="KW-1133">Transmembrane helix</keyword>
<dbReference type="Proteomes" id="UP000887458">
    <property type="component" value="Unassembled WGS sequence"/>
</dbReference>
<dbReference type="SUPFAM" id="SSF46785">
    <property type="entry name" value="Winged helix' DNA-binding domain"/>
    <property type="match status" value="1"/>
</dbReference>
<dbReference type="PANTHER" id="PTHR14145">
    <property type="entry name" value="26S PROTESOME SUBUNIT 6"/>
    <property type="match status" value="1"/>
</dbReference>
<dbReference type="EMBL" id="NJHN03000117">
    <property type="protein sequence ID" value="KAH9413883.1"/>
    <property type="molecule type" value="Genomic_DNA"/>
</dbReference>
<dbReference type="SMART" id="SM00088">
    <property type="entry name" value="PINT"/>
    <property type="match status" value="1"/>
</dbReference>
<feature type="compositionally biased region" description="Polar residues" evidence="7">
    <location>
        <begin position="501"/>
        <end position="518"/>
    </location>
</feature>
<feature type="compositionally biased region" description="Low complexity" evidence="7">
    <location>
        <begin position="462"/>
        <end position="486"/>
    </location>
</feature>
<dbReference type="InterPro" id="IPR045135">
    <property type="entry name" value="Rpn7_N"/>
</dbReference>
<evidence type="ECO:0000256" key="5">
    <source>
        <dbReference type="ARBA" id="ARBA00022790"/>
    </source>
</evidence>
<evidence type="ECO:0000256" key="8">
    <source>
        <dbReference type="SAM" id="Phobius"/>
    </source>
</evidence>
<dbReference type="Pfam" id="PF01399">
    <property type="entry name" value="PCI"/>
    <property type="match status" value="1"/>
</dbReference>
<keyword evidence="6" id="KW-0539">Nucleus</keyword>
<dbReference type="SUPFAM" id="SSF81901">
    <property type="entry name" value="HCP-like"/>
    <property type="match status" value="1"/>
</dbReference>
<feature type="compositionally biased region" description="Low complexity" evidence="7">
    <location>
        <begin position="541"/>
        <end position="551"/>
    </location>
</feature>
<feature type="region of interest" description="Disordered" evidence="7">
    <location>
        <begin position="461"/>
        <end position="567"/>
    </location>
</feature>
<keyword evidence="11" id="KW-1185">Reference proteome</keyword>
<feature type="domain" description="PCI" evidence="9">
    <location>
        <begin position="254"/>
        <end position="424"/>
    </location>
</feature>
<dbReference type="InterPro" id="IPR036390">
    <property type="entry name" value="WH_DNA-bd_sf"/>
</dbReference>
<evidence type="ECO:0000313" key="10">
    <source>
        <dbReference type="EMBL" id="KAH9413883.1"/>
    </source>
</evidence>
<sequence length="728" mass="83009">IMSFANHIEPMQLDASIDVDVDVDDGSDLSNSDNNNFHIIDSAPFEVETYASQYSGHGKLIRLMYIADHCPPLQIDALEQAMKYVKTHTYNVSMYLKIHGKLVAAQTNGQQQSSGEQQHSNVVVEPLDNGWIEKQTKLSQIIFEKLETDLKNYKTNSIKESIRRGHDDLGSHHLLCGDLTNALKYYTRSRDYCMGDHHLFTIFLNVIKLNIYLQNWSHVGSHIQKAEAGEFSTNQTNKSKINCIAGLLNLVHRDYRQSAERFVKSHIDDLKSLNDIMSPNNVAIYGGLCALATFDRDELRKKVLHNSDFRLFLELEPQLREAISRFLESKYPDCLKLLDELKDAFMLDIYLATHVKKLYNLIRSRALIQYFTPYLSANLNRMASAFNTSVLALEDELMRLILDGMIQARIDSHNKILYAKDTDLRLSTFETVMEKGRDWQMKATSLILRTACARNGMITIRQSSSSSNNNYTQTQSNNTSTTTTTTPLSFGQKTTTTTTTNNSSGIMNLGSPITSNELSSFQHHHHHSLSSTQNPNQTPLSPGNSMVSCSPSSPPPPPSTLQQPPSSITDNGTVQLIFNLQITKRITGFKQNFAKWKQWQSTFIQLSLILATIILCFYTYFWFEHFHYHLTRFYANHVDDHHAQHVLGHKLIRNRSHAEAFYWFRRSADQGHPHSAYNLAVGHLSGYRTDVKQGEVRKLLRYASKNGVQEARELLRGLCREKPKYCDL</sequence>
<reference evidence="10 11" key="2">
    <citation type="journal article" date="2022" name="Mol. Biol. Evol.">
        <title>Comparative Genomics Reveals Insights into the Divergent Evolution of Astigmatic Mites and Household Pest Adaptations.</title>
        <authorList>
            <person name="Xiong Q."/>
            <person name="Wan A.T."/>
            <person name="Liu X."/>
            <person name="Fung C.S."/>
            <person name="Xiao X."/>
            <person name="Malainual N."/>
            <person name="Hou J."/>
            <person name="Wang L."/>
            <person name="Wang M."/>
            <person name="Yang K.Y."/>
            <person name="Cui Y."/>
            <person name="Leung E.L."/>
            <person name="Nong W."/>
            <person name="Shin S.K."/>
            <person name="Au S.W."/>
            <person name="Jeong K.Y."/>
            <person name="Chew F.T."/>
            <person name="Hui J.H."/>
            <person name="Leung T.F."/>
            <person name="Tungtrongchitr A."/>
            <person name="Zhong N."/>
            <person name="Liu Z."/>
            <person name="Tsui S.K."/>
        </authorList>
    </citation>
    <scope>NUCLEOTIDE SEQUENCE [LARGE SCALE GENOMIC DNA]</scope>
    <source>
        <strain evidence="10">Derp</strain>
    </source>
</reference>
<evidence type="ECO:0000256" key="1">
    <source>
        <dbReference type="ARBA" id="ARBA00004123"/>
    </source>
</evidence>
<evidence type="ECO:0000256" key="7">
    <source>
        <dbReference type="SAM" id="MobiDB-lite"/>
    </source>
</evidence>
<keyword evidence="8" id="KW-0812">Transmembrane</keyword>
<dbReference type="Gene3D" id="1.25.40.10">
    <property type="entry name" value="Tetratricopeptide repeat domain"/>
    <property type="match status" value="1"/>
</dbReference>
<name>A0ABQ8IU83_DERPT</name>
<proteinExistence type="inferred from homology"/>
<dbReference type="PANTHER" id="PTHR14145:SF2">
    <property type="entry name" value="COP9 SIGNALOSOME COMPLEX SUBUNIT 1"/>
    <property type="match status" value="1"/>
</dbReference>
<comment type="similarity">
    <text evidence="3">Belongs to the CSN1 family.</text>
</comment>
<accession>A0ABQ8IU83</accession>
<keyword evidence="8" id="KW-0472">Membrane</keyword>
<organism evidence="10 11">
    <name type="scientific">Dermatophagoides pteronyssinus</name>
    <name type="common">European house dust mite</name>
    <dbReference type="NCBI Taxonomy" id="6956"/>
    <lineage>
        <taxon>Eukaryota</taxon>
        <taxon>Metazoa</taxon>
        <taxon>Ecdysozoa</taxon>
        <taxon>Arthropoda</taxon>
        <taxon>Chelicerata</taxon>
        <taxon>Arachnida</taxon>
        <taxon>Acari</taxon>
        <taxon>Acariformes</taxon>
        <taxon>Sarcoptiformes</taxon>
        <taxon>Astigmata</taxon>
        <taxon>Psoroptidia</taxon>
        <taxon>Analgoidea</taxon>
        <taxon>Pyroglyphidae</taxon>
        <taxon>Dermatophagoidinae</taxon>
        <taxon>Dermatophagoides</taxon>
    </lineage>
</organism>
<evidence type="ECO:0000256" key="3">
    <source>
        <dbReference type="ARBA" id="ARBA00008793"/>
    </source>
</evidence>
<dbReference type="PROSITE" id="PS50250">
    <property type="entry name" value="PCI"/>
    <property type="match status" value="1"/>
</dbReference>
<evidence type="ECO:0000256" key="2">
    <source>
        <dbReference type="ARBA" id="ARBA00004496"/>
    </source>
</evidence>
<dbReference type="Gene3D" id="1.25.40.570">
    <property type="match status" value="1"/>
</dbReference>
<dbReference type="Pfam" id="PF10602">
    <property type="entry name" value="RPN7"/>
    <property type="match status" value="1"/>
</dbReference>
<gene>
    <name evidence="10" type="primary">GPS1</name>
    <name evidence="10" type="ORF">DERP_009482</name>
</gene>
<keyword evidence="5" id="KW-0736">Signalosome</keyword>
<evidence type="ECO:0000259" key="9">
    <source>
        <dbReference type="PROSITE" id="PS50250"/>
    </source>
</evidence>
<evidence type="ECO:0000313" key="11">
    <source>
        <dbReference type="Proteomes" id="UP000887458"/>
    </source>
</evidence>
<comment type="caution">
    <text evidence="10">The sequence shown here is derived from an EMBL/GenBank/DDBJ whole genome shotgun (WGS) entry which is preliminary data.</text>
</comment>
<protein>
    <submittedName>
        <fullName evidence="10">Cop9 signalosome complex subunit</fullName>
    </submittedName>
</protein>
<dbReference type="InterPro" id="IPR011990">
    <property type="entry name" value="TPR-like_helical_dom_sf"/>
</dbReference>
<evidence type="ECO:0000256" key="6">
    <source>
        <dbReference type="ARBA" id="ARBA00023242"/>
    </source>
</evidence>
<keyword evidence="4" id="KW-0963">Cytoplasm</keyword>
<feature type="non-terminal residue" evidence="10">
    <location>
        <position position="1"/>
    </location>
</feature>
<reference evidence="10 11" key="1">
    <citation type="journal article" date="2018" name="J. Allergy Clin. Immunol.">
        <title>High-quality assembly of Dermatophagoides pteronyssinus genome and transcriptome reveals a wide range of novel allergens.</title>
        <authorList>
            <person name="Liu X.Y."/>
            <person name="Yang K.Y."/>
            <person name="Wang M.Q."/>
            <person name="Kwok J.S."/>
            <person name="Zeng X."/>
            <person name="Yang Z."/>
            <person name="Xiao X.J."/>
            <person name="Lau C.P."/>
            <person name="Li Y."/>
            <person name="Huang Z.M."/>
            <person name="Ba J.G."/>
            <person name="Yim A.K."/>
            <person name="Ouyang C.Y."/>
            <person name="Ngai S.M."/>
            <person name="Chan T.F."/>
            <person name="Leung E.L."/>
            <person name="Liu L."/>
            <person name="Liu Z.G."/>
            <person name="Tsui S.K."/>
        </authorList>
    </citation>
    <scope>NUCLEOTIDE SEQUENCE [LARGE SCALE GENOMIC DNA]</scope>
    <source>
        <strain evidence="10">Derp</strain>
    </source>
</reference>